<sequence>MTVVNLSDELGDASRARLATLADVLIPGGSGLPSASDADVAGQWINRTLAANPDLADAVAHVLAVEGAPGEVLERLRIERTDVFDAFAFAVSGAYFMNPAVRQALGYPGIAPRRMPAADGEAEYYLEDDILAPVIGRGPVYRQA</sequence>
<protein>
    <submittedName>
        <fullName evidence="1">Uncharacterized protein</fullName>
    </submittedName>
</protein>
<name>A0A8J3TI33_9ACTN</name>
<evidence type="ECO:0000313" key="1">
    <source>
        <dbReference type="EMBL" id="GII25961.1"/>
    </source>
</evidence>
<organism evidence="1 2">
    <name type="scientific">Planosporangium mesophilum</name>
    <dbReference type="NCBI Taxonomy" id="689768"/>
    <lineage>
        <taxon>Bacteria</taxon>
        <taxon>Bacillati</taxon>
        <taxon>Actinomycetota</taxon>
        <taxon>Actinomycetes</taxon>
        <taxon>Micromonosporales</taxon>
        <taxon>Micromonosporaceae</taxon>
        <taxon>Planosporangium</taxon>
    </lineage>
</organism>
<keyword evidence="2" id="KW-1185">Reference proteome</keyword>
<comment type="caution">
    <text evidence="1">The sequence shown here is derived from an EMBL/GenBank/DDBJ whole genome shotgun (WGS) entry which is preliminary data.</text>
</comment>
<dbReference type="RefSeq" id="WP_168117857.1">
    <property type="nucleotide sequence ID" value="NZ_BOON01000062.1"/>
</dbReference>
<accession>A0A8J3TI33</accession>
<dbReference type="AlphaFoldDB" id="A0A8J3TI33"/>
<evidence type="ECO:0000313" key="2">
    <source>
        <dbReference type="Proteomes" id="UP000599074"/>
    </source>
</evidence>
<gene>
    <name evidence="1" type="ORF">Pme01_55580</name>
</gene>
<proteinExistence type="predicted"/>
<dbReference type="Proteomes" id="UP000599074">
    <property type="component" value="Unassembled WGS sequence"/>
</dbReference>
<dbReference type="EMBL" id="BOON01000062">
    <property type="protein sequence ID" value="GII25961.1"/>
    <property type="molecule type" value="Genomic_DNA"/>
</dbReference>
<reference evidence="1" key="1">
    <citation type="submission" date="2021-01" db="EMBL/GenBank/DDBJ databases">
        <title>Whole genome shotgun sequence of Planosporangium mesophilum NBRC 109066.</title>
        <authorList>
            <person name="Komaki H."/>
            <person name="Tamura T."/>
        </authorList>
    </citation>
    <scope>NUCLEOTIDE SEQUENCE</scope>
    <source>
        <strain evidence="1">NBRC 109066</strain>
    </source>
</reference>